<feature type="domain" description="IrrE N-terminal-like" evidence="1">
    <location>
        <begin position="59"/>
        <end position="172"/>
    </location>
</feature>
<dbReference type="Pfam" id="PF06114">
    <property type="entry name" value="Peptidase_M78"/>
    <property type="match status" value="1"/>
</dbReference>
<dbReference type="Proteomes" id="UP000190626">
    <property type="component" value="Unassembled WGS sequence"/>
</dbReference>
<reference evidence="3" key="1">
    <citation type="submission" date="2016-07" db="EMBL/GenBank/DDBJ databases">
        <authorList>
            <person name="Florea S."/>
            <person name="Webb J.S."/>
            <person name="Jaromczyk J."/>
            <person name="Schardl C.L."/>
        </authorList>
    </citation>
    <scope>NUCLEOTIDE SEQUENCE [LARGE SCALE GENOMIC DNA]</scope>
    <source>
        <strain evidence="3">CY1</strain>
    </source>
</reference>
<name>A0A1V4HJ72_9BACL</name>
<evidence type="ECO:0000313" key="2">
    <source>
        <dbReference type="EMBL" id="OPH56649.1"/>
    </source>
</evidence>
<evidence type="ECO:0000313" key="3">
    <source>
        <dbReference type="Proteomes" id="UP000190626"/>
    </source>
</evidence>
<dbReference type="RefSeq" id="WP_079414111.1">
    <property type="nucleotide sequence ID" value="NZ_MBTG01000015.1"/>
</dbReference>
<evidence type="ECO:0000259" key="1">
    <source>
        <dbReference type="Pfam" id="PF06114"/>
    </source>
</evidence>
<organism evidence="2 3">
    <name type="scientific">Paenibacillus ferrarius</name>
    <dbReference type="NCBI Taxonomy" id="1469647"/>
    <lineage>
        <taxon>Bacteria</taxon>
        <taxon>Bacillati</taxon>
        <taxon>Bacillota</taxon>
        <taxon>Bacilli</taxon>
        <taxon>Bacillales</taxon>
        <taxon>Paenibacillaceae</taxon>
        <taxon>Paenibacillus</taxon>
    </lineage>
</organism>
<sequence>MKPSRAFIFDYITNIYSYNEVLVLFTHYQTTPLEQWVEDLYIQHGITTPAQLSMTHLAAKLNIWVYTMDMNSMAVEKNGLFSINVDRRLSAKEQWEDFLHELCHVLRHSGNQMVMPDRYVDWQEQDAANFQLYAAMPLAMLKKLSLPEQKNEMIALLSEEFQVTYRLAEARIVQIQRRVLQGIVDQEYQRLTESQFTRYSSANWSDSTRAIMNKLEQLKQKGASADG</sequence>
<keyword evidence="3" id="KW-1185">Reference proteome</keyword>
<dbReference type="STRING" id="1469647.BC351_27290"/>
<dbReference type="EMBL" id="MBTG01000015">
    <property type="protein sequence ID" value="OPH56649.1"/>
    <property type="molecule type" value="Genomic_DNA"/>
</dbReference>
<comment type="caution">
    <text evidence="2">The sequence shown here is derived from an EMBL/GenBank/DDBJ whole genome shotgun (WGS) entry which is preliminary data.</text>
</comment>
<gene>
    <name evidence="2" type="ORF">BC351_27290</name>
</gene>
<proteinExistence type="predicted"/>
<protein>
    <recommendedName>
        <fullName evidence="1">IrrE N-terminal-like domain-containing protein</fullName>
    </recommendedName>
</protein>
<dbReference type="OrthoDB" id="2417909at2"/>
<dbReference type="AlphaFoldDB" id="A0A1V4HJ72"/>
<dbReference type="InterPro" id="IPR010359">
    <property type="entry name" value="IrrE_HExxH"/>
</dbReference>
<accession>A0A1V4HJ72</accession>